<dbReference type="Gene3D" id="1.25.40.390">
    <property type="match status" value="1"/>
</dbReference>
<reference evidence="8 9" key="1">
    <citation type="submission" date="2017-10" db="EMBL/GenBank/DDBJ databases">
        <title>Paenichitinophaga pekingensis gen. nov., sp. nov., isolated from activated sludge.</title>
        <authorList>
            <person name="Jin D."/>
            <person name="Kong X."/>
            <person name="Deng Y."/>
            <person name="Bai Z."/>
        </authorList>
    </citation>
    <scope>NUCLEOTIDE SEQUENCE [LARGE SCALE GENOMIC DNA]</scope>
    <source>
        <strain evidence="8 9">13</strain>
    </source>
</reference>
<evidence type="ECO:0000259" key="6">
    <source>
        <dbReference type="Pfam" id="PF07980"/>
    </source>
</evidence>
<proteinExistence type="inferred from homology"/>
<keyword evidence="4" id="KW-0472">Membrane</keyword>
<comment type="subcellular location">
    <subcellularLocation>
        <location evidence="1">Cell outer membrane</location>
    </subcellularLocation>
</comment>
<dbReference type="KEGG" id="cbae:COR50_13630"/>
<dbReference type="AlphaFoldDB" id="A0A291QVX1"/>
<comment type="similarity">
    <text evidence="2">Belongs to the SusD family.</text>
</comment>
<sequence>MKINHRIILVFAYILLGSSCSKDFLNEIKPENGDVTEDVVFSSKEGAESAITGMLDIFREENYNGYPNTGNLTNRGLQTTMFLFEVRANDVFDAYYSWWRAEGSWEESGYGRIQTGTRTKQIWDMFYKVINNANVIIKRVPDLTDVAPEQKEAFIAEAKAARAYAYFWLARVYQFTYAKDPQAKAIPIYMEPTTSATIGNPRSTLQEVYDLILEDLLYAVDKLPTDRTGKFRINKNVASGILAEVYQELAPGNAAYWEKVSTYAHAAREGFPLTSNAEYNSGFNSVSNSGWIWAFPVPDEQSLSYYSQFSYMDPYYGYYRNIAINTSFVNLFSATDIRKSRFLYWGDVAGYPALVYQTTKYTSRSTSAIQGDILLMRSAEMLLAEAEALAQQDELQGAIDLLFELQGLRDPNATKLAANTPKQDIIDAILLERRKELYAENGMSYFDLKRYQKDLVRNGNHPYPITVPNDDKRWVFQIPLAEIDANPNINPGDQNP</sequence>
<dbReference type="OrthoDB" id="630434at2"/>
<dbReference type="SUPFAM" id="SSF48452">
    <property type="entry name" value="TPR-like"/>
    <property type="match status" value="1"/>
</dbReference>
<dbReference type="Pfam" id="PF14322">
    <property type="entry name" value="SusD-like_3"/>
    <property type="match status" value="1"/>
</dbReference>
<evidence type="ECO:0000313" key="9">
    <source>
        <dbReference type="Proteomes" id="UP000220133"/>
    </source>
</evidence>
<feature type="domain" description="SusD-like N-terminal" evidence="7">
    <location>
        <begin position="94"/>
        <end position="246"/>
    </location>
</feature>
<feature type="domain" description="RagB/SusD" evidence="6">
    <location>
        <begin position="360"/>
        <end position="496"/>
    </location>
</feature>
<dbReference type="InterPro" id="IPR011990">
    <property type="entry name" value="TPR-like_helical_dom_sf"/>
</dbReference>
<dbReference type="Pfam" id="PF07980">
    <property type="entry name" value="SusD_RagB"/>
    <property type="match status" value="1"/>
</dbReference>
<protein>
    <recommendedName>
        <fullName evidence="10">RagB/SusD family nutrient uptake outer membrane protein</fullName>
    </recommendedName>
</protein>
<evidence type="ECO:0000259" key="7">
    <source>
        <dbReference type="Pfam" id="PF14322"/>
    </source>
</evidence>
<dbReference type="Proteomes" id="UP000220133">
    <property type="component" value="Chromosome"/>
</dbReference>
<evidence type="ECO:0000256" key="3">
    <source>
        <dbReference type="ARBA" id="ARBA00022729"/>
    </source>
</evidence>
<gene>
    <name evidence="8" type="ORF">COR50_13630</name>
</gene>
<organism evidence="8 9">
    <name type="scientific">Chitinophaga caeni</name>
    <dbReference type="NCBI Taxonomy" id="2029983"/>
    <lineage>
        <taxon>Bacteria</taxon>
        <taxon>Pseudomonadati</taxon>
        <taxon>Bacteroidota</taxon>
        <taxon>Chitinophagia</taxon>
        <taxon>Chitinophagales</taxon>
        <taxon>Chitinophagaceae</taxon>
        <taxon>Chitinophaga</taxon>
    </lineage>
</organism>
<dbReference type="InterPro" id="IPR012944">
    <property type="entry name" value="SusD_RagB_dom"/>
</dbReference>
<accession>A0A291QVX1</accession>
<dbReference type="InterPro" id="IPR033985">
    <property type="entry name" value="SusD-like_N"/>
</dbReference>
<keyword evidence="9" id="KW-1185">Reference proteome</keyword>
<evidence type="ECO:0000256" key="1">
    <source>
        <dbReference type="ARBA" id="ARBA00004442"/>
    </source>
</evidence>
<keyword evidence="5" id="KW-0998">Cell outer membrane</keyword>
<dbReference type="EMBL" id="CP023777">
    <property type="protein sequence ID" value="ATL48118.1"/>
    <property type="molecule type" value="Genomic_DNA"/>
</dbReference>
<dbReference type="RefSeq" id="WP_098194495.1">
    <property type="nucleotide sequence ID" value="NZ_CP023777.1"/>
</dbReference>
<dbReference type="PROSITE" id="PS51257">
    <property type="entry name" value="PROKAR_LIPOPROTEIN"/>
    <property type="match status" value="1"/>
</dbReference>
<evidence type="ECO:0000256" key="2">
    <source>
        <dbReference type="ARBA" id="ARBA00006275"/>
    </source>
</evidence>
<evidence type="ECO:0008006" key="10">
    <source>
        <dbReference type="Google" id="ProtNLM"/>
    </source>
</evidence>
<evidence type="ECO:0000256" key="5">
    <source>
        <dbReference type="ARBA" id="ARBA00023237"/>
    </source>
</evidence>
<name>A0A291QVX1_9BACT</name>
<keyword evidence="3" id="KW-0732">Signal</keyword>
<evidence type="ECO:0000313" key="8">
    <source>
        <dbReference type="EMBL" id="ATL48118.1"/>
    </source>
</evidence>
<evidence type="ECO:0000256" key="4">
    <source>
        <dbReference type="ARBA" id="ARBA00023136"/>
    </source>
</evidence>
<dbReference type="GO" id="GO:0009279">
    <property type="term" value="C:cell outer membrane"/>
    <property type="evidence" value="ECO:0007669"/>
    <property type="project" value="UniProtKB-SubCell"/>
</dbReference>